<keyword evidence="4" id="KW-0812">Transmembrane</keyword>
<dbReference type="InterPro" id="IPR050469">
    <property type="entry name" value="Diguanylate_Cyclase"/>
</dbReference>
<evidence type="ECO:0000313" key="7">
    <source>
        <dbReference type="Proteomes" id="UP000494245"/>
    </source>
</evidence>
<feature type="region of interest" description="Disordered" evidence="3">
    <location>
        <begin position="1"/>
        <end position="24"/>
    </location>
</feature>
<feature type="domain" description="GGDEF" evidence="5">
    <location>
        <begin position="440"/>
        <end position="574"/>
    </location>
</feature>
<evidence type="ECO:0000256" key="3">
    <source>
        <dbReference type="SAM" id="MobiDB-lite"/>
    </source>
</evidence>
<dbReference type="EMBL" id="BLTE01000015">
    <property type="protein sequence ID" value="GFK95281.1"/>
    <property type="molecule type" value="Genomic_DNA"/>
</dbReference>
<evidence type="ECO:0000256" key="4">
    <source>
        <dbReference type="SAM" id="Phobius"/>
    </source>
</evidence>
<dbReference type="Proteomes" id="UP000494245">
    <property type="component" value="Unassembled WGS sequence"/>
</dbReference>
<proteinExistence type="predicted"/>
<dbReference type="InterPro" id="IPR043128">
    <property type="entry name" value="Rev_trsase/Diguanyl_cyclase"/>
</dbReference>
<name>A0A6V8LXH3_9BACT</name>
<comment type="caution">
    <text evidence="6">The sequence shown here is derived from an EMBL/GenBank/DDBJ whole genome shotgun (WGS) entry which is preliminary data.</text>
</comment>
<dbReference type="PANTHER" id="PTHR45138">
    <property type="entry name" value="REGULATORY COMPONENTS OF SENSORY TRANSDUCTION SYSTEM"/>
    <property type="match status" value="1"/>
</dbReference>
<dbReference type="Gene3D" id="3.30.70.270">
    <property type="match status" value="1"/>
</dbReference>
<protein>
    <recommendedName>
        <fullName evidence="1">diguanylate cyclase</fullName>
        <ecNumber evidence="1">2.7.7.65</ecNumber>
    </recommendedName>
</protein>
<dbReference type="AlphaFoldDB" id="A0A6V8LXH3"/>
<dbReference type="PROSITE" id="PS50887">
    <property type="entry name" value="GGDEF"/>
    <property type="match status" value="1"/>
</dbReference>
<dbReference type="EC" id="2.7.7.65" evidence="1"/>
<comment type="catalytic activity">
    <reaction evidence="2">
        <text>2 GTP = 3',3'-c-di-GMP + 2 diphosphate</text>
        <dbReference type="Rhea" id="RHEA:24898"/>
        <dbReference type="ChEBI" id="CHEBI:33019"/>
        <dbReference type="ChEBI" id="CHEBI:37565"/>
        <dbReference type="ChEBI" id="CHEBI:58805"/>
        <dbReference type="EC" id="2.7.7.65"/>
    </reaction>
</comment>
<reference evidence="6 7" key="2">
    <citation type="submission" date="2020-05" db="EMBL/GenBank/DDBJ databases">
        <title>Draft genome sequence of Desulfovibrio sp. strainFSS-1.</title>
        <authorList>
            <person name="Shimoshige H."/>
            <person name="Kobayashi H."/>
            <person name="Maekawa T."/>
        </authorList>
    </citation>
    <scope>NUCLEOTIDE SEQUENCE [LARGE SCALE GENOMIC DNA]</scope>
    <source>
        <strain evidence="6 7">SIID29052-01</strain>
    </source>
</reference>
<keyword evidence="7" id="KW-1185">Reference proteome</keyword>
<reference evidence="6 7" key="1">
    <citation type="submission" date="2020-04" db="EMBL/GenBank/DDBJ databases">
        <authorList>
            <consortium name="Desulfovibrio sp. FSS-1 genome sequencing consortium"/>
            <person name="Shimoshige H."/>
            <person name="Kobayashi H."/>
            <person name="Maekawa T."/>
        </authorList>
    </citation>
    <scope>NUCLEOTIDE SEQUENCE [LARGE SCALE GENOMIC DNA]</scope>
    <source>
        <strain evidence="6 7">SIID29052-01</strain>
    </source>
</reference>
<dbReference type="Pfam" id="PF00990">
    <property type="entry name" value="GGDEF"/>
    <property type="match status" value="1"/>
</dbReference>
<dbReference type="RefSeq" id="WP_173086147.1">
    <property type="nucleotide sequence ID" value="NZ_BLTE01000015.1"/>
</dbReference>
<feature type="transmembrane region" description="Helical" evidence="4">
    <location>
        <begin position="358"/>
        <end position="379"/>
    </location>
</feature>
<evidence type="ECO:0000256" key="2">
    <source>
        <dbReference type="ARBA" id="ARBA00034247"/>
    </source>
</evidence>
<keyword evidence="4" id="KW-1133">Transmembrane helix</keyword>
<accession>A0A6V8LXH3</accession>
<dbReference type="SMART" id="SM00267">
    <property type="entry name" value="GGDEF"/>
    <property type="match status" value="1"/>
</dbReference>
<dbReference type="SUPFAM" id="SSF55073">
    <property type="entry name" value="Nucleotide cyclase"/>
    <property type="match status" value="1"/>
</dbReference>
<dbReference type="NCBIfam" id="TIGR00254">
    <property type="entry name" value="GGDEF"/>
    <property type="match status" value="1"/>
</dbReference>
<dbReference type="PANTHER" id="PTHR45138:SF9">
    <property type="entry name" value="DIGUANYLATE CYCLASE DGCM-RELATED"/>
    <property type="match status" value="1"/>
</dbReference>
<dbReference type="InterPro" id="IPR029787">
    <property type="entry name" value="Nucleotide_cyclase"/>
</dbReference>
<organism evidence="6 7">
    <name type="scientific">Fundidesulfovibrio magnetotacticus</name>
    <dbReference type="NCBI Taxonomy" id="2730080"/>
    <lineage>
        <taxon>Bacteria</taxon>
        <taxon>Pseudomonadati</taxon>
        <taxon>Thermodesulfobacteriota</taxon>
        <taxon>Desulfovibrionia</taxon>
        <taxon>Desulfovibrionales</taxon>
        <taxon>Desulfovibrionaceae</taxon>
        <taxon>Fundidesulfovibrio</taxon>
    </lineage>
</organism>
<sequence length="577" mass="60876">MTRRAPHQPAPVRPGPSHREASGPRWLPRTWRRALLLALAMLLAGHGPAPAAETLRVAVLLSSGQTLPWSRELLAGLAEAQNRHGAGLELSIEPLDAARFSTPAQEKTLRDLLAARHAPAPPHAIVAESDNALRFLERHGRDIFGDAPVVLLASRGQGSGLPNFRSAIDDAPWIQATARLILAVAPRTGRVLVLGDDQGRGRAALDLAQEALTARKPRLEVEVAAGLSESEMAGRVAGLAPHSAVLYALPPSDGPGDALERVAAASSAPVFAFSETFLGRGIAGGYLVSPRMMASLAVDEALSAARGAPPALPSVPDPPTFDRRALDRWGIPASALPAGSRILFDEPPLHRRYPGETAIVAAVVALETALIAALCLLLARRGREAARLARAHALLEERVGERAGELARLAVTDGLTGLPNRREFTRLAAREVERARRSGRDFSLVMADLDNFMEVNGLSGHDAGDAVLQAFAALLAANLRKADVVARYEGDAFVALLPDTAPESALVAVEKLRLLVEGTAFDAGSAPPLRITVSFGVAGSAETASDLDSLLQLAVHRLSEAKRAGRNRVCGPPVHEA</sequence>
<dbReference type="CDD" id="cd01949">
    <property type="entry name" value="GGDEF"/>
    <property type="match status" value="1"/>
</dbReference>
<keyword evidence="4" id="KW-0472">Membrane</keyword>
<evidence type="ECO:0000313" key="6">
    <source>
        <dbReference type="EMBL" id="GFK95281.1"/>
    </source>
</evidence>
<gene>
    <name evidence="6" type="primary">pleD_8</name>
    <name evidence="6" type="ORF">NNJEOMEG_03140</name>
</gene>
<dbReference type="GO" id="GO:0052621">
    <property type="term" value="F:diguanylate cyclase activity"/>
    <property type="evidence" value="ECO:0007669"/>
    <property type="project" value="UniProtKB-EC"/>
</dbReference>
<dbReference type="InterPro" id="IPR000160">
    <property type="entry name" value="GGDEF_dom"/>
</dbReference>
<evidence type="ECO:0000259" key="5">
    <source>
        <dbReference type="PROSITE" id="PS50887"/>
    </source>
</evidence>
<evidence type="ECO:0000256" key="1">
    <source>
        <dbReference type="ARBA" id="ARBA00012528"/>
    </source>
</evidence>